<reference evidence="2" key="2">
    <citation type="submission" date="2015-07" db="EMBL/GenBank/DDBJ databases">
        <title>Contrasting host-pathogen interactions and genome evolution in two generalist and specialist microsporidian pathogens of mosquitoes.</title>
        <authorList>
            <consortium name="The Broad Institute Genomics Platform"/>
            <consortium name="The Broad Institute Genome Sequencing Center for Infectious Disease"/>
            <person name="Cuomo C.A."/>
            <person name="Sanscrainte N.D."/>
            <person name="Goldberg J.M."/>
            <person name="Heiman D."/>
            <person name="Young S."/>
            <person name="Zeng Q."/>
            <person name="Becnel J.J."/>
            <person name="Birren B.W."/>
        </authorList>
    </citation>
    <scope>NUCLEOTIDE SEQUENCE [LARGE SCALE GENOMIC DNA]</scope>
    <source>
        <strain evidence="2">USNM 41457</strain>
    </source>
</reference>
<evidence type="ECO:0000313" key="2">
    <source>
        <dbReference type="Proteomes" id="UP000003163"/>
    </source>
</evidence>
<name>J9DKG1_EDHAE</name>
<dbReference type="InParanoid" id="J9DKG1"/>
<proteinExistence type="predicted"/>
<dbReference type="EMBL" id="AFBI03000106">
    <property type="protein sequence ID" value="EJW01872.1"/>
    <property type="molecule type" value="Genomic_DNA"/>
</dbReference>
<dbReference type="VEuPathDB" id="MicrosporidiaDB:EDEG_03646"/>
<gene>
    <name evidence="1" type="ORF">EDEG_03646</name>
</gene>
<evidence type="ECO:0000313" key="1">
    <source>
        <dbReference type="EMBL" id="EJW01872.1"/>
    </source>
</evidence>
<keyword evidence="2" id="KW-1185">Reference proteome</keyword>
<reference evidence="1 2" key="1">
    <citation type="submission" date="2011-08" db="EMBL/GenBank/DDBJ databases">
        <authorList>
            <person name="Liu Z.J."/>
            <person name="Shi F.L."/>
            <person name="Lu J.Q."/>
            <person name="Li M."/>
            <person name="Wang Z.L."/>
        </authorList>
    </citation>
    <scope>NUCLEOTIDE SEQUENCE [LARGE SCALE GENOMIC DNA]</scope>
    <source>
        <strain evidence="1 2">USNM 41457</strain>
    </source>
</reference>
<dbReference type="Proteomes" id="UP000003163">
    <property type="component" value="Unassembled WGS sequence"/>
</dbReference>
<organism evidence="1 2">
    <name type="scientific">Edhazardia aedis (strain USNM 41457)</name>
    <name type="common">Microsporidian parasite</name>
    <dbReference type="NCBI Taxonomy" id="1003232"/>
    <lineage>
        <taxon>Eukaryota</taxon>
        <taxon>Fungi</taxon>
        <taxon>Fungi incertae sedis</taxon>
        <taxon>Microsporidia</taxon>
        <taxon>Edhazardia</taxon>
    </lineage>
</organism>
<sequence length="331" mass="38455">MQVIFFFKFITAMYIIETDVGNLYECEGDVKHLLNIHTVNSFPLQNSLPLPYKPNKTAIMLSSSSLKHSKKHFYDHLCLRNDGSLCIESNGQFYKLNYSVFDILKEPRIVNNSILTASKHVIVHRVKSNGLILIIYSITVQATDTIFKKELNYRFVYPPFSTTKSRVFYDDEVLKIDNRIFFTHHIEGNIVNVYSTQQVCDNLYMVGLNTSKTIFEYEKKAALPKQKFKRYLFGMFLSFVLGVFVINKYNSKNAHPLVITEALLKSKGYLIQRGTYDGDKVIVKTYNNDDYRYLREIDAVKSIHCANVVRYFFVKLKIKARSTLFLKITSI</sequence>
<accession>J9DKG1</accession>
<dbReference type="HOGENOM" id="CLU_839448_0_0_1"/>
<dbReference type="AlphaFoldDB" id="J9DKG1"/>
<comment type="caution">
    <text evidence="1">The sequence shown here is derived from an EMBL/GenBank/DDBJ whole genome shotgun (WGS) entry which is preliminary data.</text>
</comment>
<protein>
    <submittedName>
        <fullName evidence="1">Uncharacterized protein</fullName>
    </submittedName>
</protein>